<evidence type="ECO:0000313" key="2">
    <source>
        <dbReference type="Proteomes" id="UP000076154"/>
    </source>
</evidence>
<dbReference type="AlphaFoldDB" id="A0A369KDE2"/>
<gene>
    <name evidence="1" type="ORF">Hypma_013858</name>
</gene>
<accession>A0A369KDE2</accession>
<keyword evidence="2" id="KW-1185">Reference proteome</keyword>
<evidence type="ECO:0000313" key="1">
    <source>
        <dbReference type="EMBL" id="RDB29783.1"/>
    </source>
</evidence>
<name>A0A369KDE2_HYPMA</name>
<comment type="caution">
    <text evidence="1">The sequence shown here is derived from an EMBL/GenBank/DDBJ whole genome shotgun (WGS) entry which is preliminary data.</text>
</comment>
<dbReference type="InParanoid" id="A0A369KDE2"/>
<organism evidence="1 2">
    <name type="scientific">Hypsizygus marmoreus</name>
    <name type="common">White beech mushroom</name>
    <name type="synonym">Agaricus marmoreus</name>
    <dbReference type="NCBI Taxonomy" id="39966"/>
    <lineage>
        <taxon>Eukaryota</taxon>
        <taxon>Fungi</taxon>
        <taxon>Dikarya</taxon>
        <taxon>Basidiomycota</taxon>
        <taxon>Agaricomycotina</taxon>
        <taxon>Agaricomycetes</taxon>
        <taxon>Agaricomycetidae</taxon>
        <taxon>Agaricales</taxon>
        <taxon>Tricholomatineae</taxon>
        <taxon>Lyophyllaceae</taxon>
        <taxon>Hypsizygus</taxon>
    </lineage>
</organism>
<proteinExistence type="predicted"/>
<protein>
    <submittedName>
        <fullName evidence="1">Uncharacterized protein</fullName>
    </submittedName>
</protein>
<reference evidence="1" key="1">
    <citation type="submission" date="2018-04" db="EMBL/GenBank/DDBJ databases">
        <title>Whole genome sequencing of Hypsizygus marmoreus.</title>
        <authorList>
            <person name="Choi I.-G."/>
            <person name="Min B."/>
            <person name="Kim J.-G."/>
            <person name="Kim S."/>
            <person name="Oh Y.-L."/>
            <person name="Kong W.-S."/>
            <person name="Park H."/>
            <person name="Jeong J."/>
            <person name="Song E.-S."/>
        </authorList>
    </citation>
    <scope>NUCLEOTIDE SEQUENCE [LARGE SCALE GENOMIC DNA]</scope>
    <source>
        <strain evidence="1">51987-8</strain>
    </source>
</reference>
<dbReference type="EMBL" id="LUEZ02000009">
    <property type="protein sequence ID" value="RDB29783.1"/>
    <property type="molecule type" value="Genomic_DNA"/>
</dbReference>
<dbReference type="Proteomes" id="UP000076154">
    <property type="component" value="Unassembled WGS sequence"/>
</dbReference>
<sequence length="176" mass="20355">MYNQALAESRVELFVERMFPVWLDRFPVAILRDDAKSSCDIDLAATERVLPQHKADIRTRLMWMSWDRNSGDPVDCDWETKMTVAADREYRRTVYHEISSPRGWWPIGHQWEVAVPAEERAAVEVREEYVESSWGSAGVDEDTWGLLWGEEIKSLNDPNAEEEAVANLLLSDDQNI</sequence>